<dbReference type="Pfam" id="PF22936">
    <property type="entry name" value="Pol_BBD"/>
    <property type="match status" value="1"/>
</dbReference>
<dbReference type="GO" id="GO:0006508">
    <property type="term" value="P:proteolysis"/>
    <property type="evidence" value="ECO:0007669"/>
    <property type="project" value="UniProtKB-KW"/>
</dbReference>
<keyword evidence="3" id="KW-0064">Aspartyl protease</keyword>
<keyword evidence="4" id="KW-0378">Hydrolase</keyword>
<proteinExistence type="predicted"/>
<accession>A0AAD4WAC5</accession>
<dbReference type="GO" id="GO:0004190">
    <property type="term" value="F:aspartic-type endopeptidase activity"/>
    <property type="evidence" value="ECO:0007669"/>
    <property type="project" value="UniProtKB-KW"/>
</dbReference>
<dbReference type="InterPro" id="IPR001584">
    <property type="entry name" value="Integrase_cat-core"/>
</dbReference>
<dbReference type="GO" id="GO:0015074">
    <property type="term" value="P:DNA integration"/>
    <property type="evidence" value="ECO:0007669"/>
    <property type="project" value="InterPro"/>
</dbReference>
<keyword evidence="2" id="KW-0479">Metal-binding</keyword>
<sequence>MKRDCRKYKKWLEKKKGKGNNNLILVCFESNLVNFSCDSWWLDSGASIHVANSLQEYTSKRLPSKDEVKVFVGNGEEVQVNYIGTVRIKLEFGFVLELDEVVYVPSMKKSLISVTRLVKSKFSLNFDGTGCSIFRNKDLVGKASLIDGMFRLNCKRTEMEINIVQTKTNEISFKLWHKKLGHVSKERITQLCKESVLPPLNHENIDEVCIPCIKGKLTNLRKKGALGSKGLLELIHTDICGPFPNPTHEGFNYFITFTDDFSRYGYIYLIKEKSSALDKFKIYKAEVENQLNLKIKVVRSDRGGEYYGRFDETGRNPGPFAKFLQEEGIIAQYTNPGTPQQNGISERRNRTLKDMIRSMMSCTNLPIFLWGEALKTANYILNRTPTKSINRIPYEVWNGRKPSIKHLRVWGCKAEAKPYNPVEKKLDPKTISGYFVGYPERTKGYRFYCPKHTTRFIETLRAVFIETDQERDEEESFSFEEITLNHDMPQISNEDIIRLPQIDSSNTQLVHTEEINTNGLETAEPMELSDDQALPAENQVIAQAPEVEIPEPNMELRRSQRQRKPDLGDDYFVYLQGAEHDVNIIEDPATFKQAMTSEKRENWFAAMKSELNSMEKNGVWKLVTLPQGCKPIGCKWVYKTKFYSKGQIDRYKARLVAKGFTQKEGIDFNETFSPVSTKDSLRVIMALVAHFDLHLHQMDVKTAFLNGDLEEDIYMVQPEGFVQEGGKSLVCKLCKSIYGLKQASRQWYLKFNKVVKDFGFVENVLDECIYMKMSGRHFIILVLYVDDILLACTNLTMLHDCKNFLSKNFEMTDLAEA</sequence>
<dbReference type="Pfam" id="PF25597">
    <property type="entry name" value="SH3_retrovirus"/>
    <property type="match status" value="1"/>
</dbReference>
<dbReference type="InterPro" id="IPR039537">
    <property type="entry name" value="Retrotran_Ty1/copia-like"/>
</dbReference>
<dbReference type="InterPro" id="IPR057670">
    <property type="entry name" value="SH3_retrovirus"/>
</dbReference>
<dbReference type="InterPro" id="IPR054722">
    <property type="entry name" value="PolX-like_BBD"/>
</dbReference>
<dbReference type="Pfam" id="PF13976">
    <property type="entry name" value="gag_pre-integrs"/>
    <property type="match status" value="1"/>
</dbReference>
<evidence type="ECO:0000259" key="5">
    <source>
        <dbReference type="PROSITE" id="PS50994"/>
    </source>
</evidence>
<dbReference type="Proteomes" id="UP001054821">
    <property type="component" value="Chromosome 3"/>
</dbReference>
<evidence type="ECO:0000256" key="2">
    <source>
        <dbReference type="ARBA" id="ARBA00022723"/>
    </source>
</evidence>
<dbReference type="PROSITE" id="PS50994">
    <property type="entry name" value="INTEGRASE"/>
    <property type="match status" value="1"/>
</dbReference>
<feature type="domain" description="Integrase catalytic" evidence="5">
    <location>
        <begin position="226"/>
        <end position="401"/>
    </location>
</feature>
<evidence type="ECO:0000313" key="6">
    <source>
        <dbReference type="EMBL" id="KAI5339875.1"/>
    </source>
</evidence>
<dbReference type="InterPro" id="IPR012337">
    <property type="entry name" value="RNaseH-like_sf"/>
</dbReference>
<dbReference type="AlphaFoldDB" id="A0AAD4WAC5"/>
<dbReference type="InterPro" id="IPR036397">
    <property type="entry name" value="RNaseH_sf"/>
</dbReference>
<dbReference type="Pfam" id="PF00665">
    <property type="entry name" value="rve"/>
    <property type="match status" value="1"/>
</dbReference>
<dbReference type="GO" id="GO:0003676">
    <property type="term" value="F:nucleic acid binding"/>
    <property type="evidence" value="ECO:0007669"/>
    <property type="project" value="InterPro"/>
</dbReference>
<keyword evidence="1" id="KW-0645">Protease</keyword>
<evidence type="ECO:0000313" key="7">
    <source>
        <dbReference type="Proteomes" id="UP001054821"/>
    </source>
</evidence>
<dbReference type="Pfam" id="PF07727">
    <property type="entry name" value="RVT_2"/>
    <property type="match status" value="1"/>
</dbReference>
<gene>
    <name evidence="6" type="ORF">L3X38_019148</name>
</gene>
<protein>
    <recommendedName>
        <fullName evidence="5">Integrase catalytic domain-containing protein</fullName>
    </recommendedName>
</protein>
<dbReference type="GO" id="GO:0046872">
    <property type="term" value="F:metal ion binding"/>
    <property type="evidence" value="ECO:0007669"/>
    <property type="project" value="UniProtKB-KW"/>
</dbReference>
<dbReference type="SUPFAM" id="SSF56672">
    <property type="entry name" value="DNA/RNA polymerases"/>
    <property type="match status" value="1"/>
</dbReference>
<evidence type="ECO:0000256" key="3">
    <source>
        <dbReference type="ARBA" id="ARBA00022750"/>
    </source>
</evidence>
<dbReference type="PANTHER" id="PTHR42648:SF28">
    <property type="entry name" value="TRANSPOSON-ENCODED PROTEIN WITH RIBONUCLEASE H-LIKE AND RETROVIRUS ZINC FINGER-LIKE DOMAINS"/>
    <property type="match status" value="1"/>
</dbReference>
<dbReference type="Gene3D" id="3.30.420.10">
    <property type="entry name" value="Ribonuclease H-like superfamily/Ribonuclease H"/>
    <property type="match status" value="1"/>
</dbReference>
<evidence type="ECO:0000256" key="4">
    <source>
        <dbReference type="ARBA" id="ARBA00022801"/>
    </source>
</evidence>
<keyword evidence="7" id="KW-1185">Reference proteome</keyword>
<dbReference type="InterPro" id="IPR025724">
    <property type="entry name" value="GAG-pre-integrase_dom"/>
</dbReference>
<evidence type="ECO:0000256" key="1">
    <source>
        <dbReference type="ARBA" id="ARBA00022670"/>
    </source>
</evidence>
<dbReference type="EMBL" id="JAJFAZ020000003">
    <property type="protein sequence ID" value="KAI5339875.1"/>
    <property type="molecule type" value="Genomic_DNA"/>
</dbReference>
<dbReference type="PANTHER" id="PTHR42648">
    <property type="entry name" value="TRANSPOSASE, PUTATIVE-RELATED"/>
    <property type="match status" value="1"/>
</dbReference>
<name>A0AAD4WAC5_PRUDU</name>
<organism evidence="6 7">
    <name type="scientific">Prunus dulcis</name>
    <name type="common">Almond</name>
    <name type="synonym">Amygdalus dulcis</name>
    <dbReference type="NCBI Taxonomy" id="3755"/>
    <lineage>
        <taxon>Eukaryota</taxon>
        <taxon>Viridiplantae</taxon>
        <taxon>Streptophyta</taxon>
        <taxon>Embryophyta</taxon>
        <taxon>Tracheophyta</taxon>
        <taxon>Spermatophyta</taxon>
        <taxon>Magnoliopsida</taxon>
        <taxon>eudicotyledons</taxon>
        <taxon>Gunneridae</taxon>
        <taxon>Pentapetalae</taxon>
        <taxon>rosids</taxon>
        <taxon>fabids</taxon>
        <taxon>Rosales</taxon>
        <taxon>Rosaceae</taxon>
        <taxon>Amygdaloideae</taxon>
        <taxon>Amygdaleae</taxon>
        <taxon>Prunus</taxon>
    </lineage>
</organism>
<dbReference type="InterPro" id="IPR043502">
    <property type="entry name" value="DNA/RNA_pol_sf"/>
</dbReference>
<dbReference type="SUPFAM" id="SSF53098">
    <property type="entry name" value="Ribonuclease H-like"/>
    <property type="match status" value="1"/>
</dbReference>
<comment type="caution">
    <text evidence="6">The sequence shown here is derived from an EMBL/GenBank/DDBJ whole genome shotgun (WGS) entry which is preliminary data.</text>
</comment>
<reference evidence="6 7" key="1">
    <citation type="journal article" date="2022" name="G3 (Bethesda)">
        <title>Whole-genome sequence and methylome profiling of the almond [Prunus dulcis (Mill.) D.A. Webb] cultivar 'Nonpareil'.</title>
        <authorList>
            <person name="D'Amico-Willman K.M."/>
            <person name="Ouma W.Z."/>
            <person name="Meulia T."/>
            <person name="Sideli G.M."/>
            <person name="Gradziel T.M."/>
            <person name="Fresnedo-Ramirez J."/>
        </authorList>
    </citation>
    <scope>NUCLEOTIDE SEQUENCE [LARGE SCALE GENOMIC DNA]</scope>
    <source>
        <strain evidence="6">Clone GOH B32 T37-40</strain>
    </source>
</reference>
<dbReference type="InterPro" id="IPR013103">
    <property type="entry name" value="RVT_2"/>
</dbReference>